<sequence length="503" mass="54376">MGPSEIPGKVDDHDHLFQVAANMGKRFDFSLNVPAMTLDMIWCSILTEVSICVGDNEEALREYDKLAREAVGLIPVDPTLDGDKWVYKHLLLLTEAMIEWTARGFSGREMFGESKRFEMELVQHMEAYLKGKGLFVNGLKATPQPSDSLKDLILHARVMRKALELKDGNLGAHIIVLSRPDDYVPVCSTELGAFAKPEYGPTLADTTVNTANEPGGGKFLHKLVGAVLDKVAMANNQAKYDEPGAWIPEDGVAFQGGLRDPTDISPTIKKHVVILGEPKAEIRQRKDAPDLYGQYQAAMKLHPLEWADPKTFTFNERMLRKEDFGSSDEPAKNKYVTFGNVVSAAGRSLLHNPRNAAMLGGIAVLASLPGAAAQAHISDAGIPAANAFAGGFGLAIAGFRDGRAIGNALYYSVYGGWGLTCALAIGFSASSVIPGKRSRYLGLLAAIEGLVLAVIAASSADDMDHMLERLKTWTPLTTLLCAGALLMGFDRIQANGDHRAHEC</sequence>
<keyword evidence="1" id="KW-0812">Transmembrane</keyword>
<feature type="transmembrane region" description="Helical" evidence="1">
    <location>
        <begin position="408"/>
        <end position="428"/>
    </location>
</feature>
<accession>A0A6A6ICV9</accession>
<keyword evidence="1" id="KW-0472">Membrane</keyword>
<dbReference type="Proteomes" id="UP000800094">
    <property type="component" value="Unassembled WGS sequence"/>
</dbReference>
<organism evidence="2 3">
    <name type="scientific">Trematosphaeria pertusa</name>
    <dbReference type="NCBI Taxonomy" id="390896"/>
    <lineage>
        <taxon>Eukaryota</taxon>
        <taxon>Fungi</taxon>
        <taxon>Dikarya</taxon>
        <taxon>Ascomycota</taxon>
        <taxon>Pezizomycotina</taxon>
        <taxon>Dothideomycetes</taxon>
        <taxon>Pleosporomycetidae</taxon>
        <taxon>Pleosporales</taxon>
        <taxon>Massarineae</taxon>
        <taxon>Trematosphaeriaceae</taxon>
        <taxon>Trematosphaeria</taxon>
    </lineage>
</organism>
<evidence type="ECO:0000313" key="3">
    <source>
        <dbReference type="Proteomes" id="UP000800094"/>
    </source>
</evidence>
<feature type="transmembrane region" description="Helical" evidence="1">
    <location>
        <begin position="440"/>
        <end position="460"/>
    </location>
</feature>
<keyword evidence="3" id="KW-1185">Reference proteome</keyword>
<keyword evidence="1" id="KW-1133">Transmembrane helix</keyword>
<evidence type="ECO:0000313" key="2">
    <source>
        <dbReference type="EMBL" id="KAF2248047.1"/>
    </source>
</evidence>
<dbReference type="AlphaFoldDB" id="A0A6A6ICV9"/>
<dbReference type="GeneID" id="54588933"/>
<reference evidence="2" key="1">
    <citation type="journal article" date="2020" name="Stud. Mycol.">
        <title>101 Dothideomycetes genomes: a test case for predicting lifestyles and emergence of pathogens.</title>
        <authorList>
            <person name="Haridas S."/>
            <person name="Albert R."/>
            <person name="Binder M."/>
            <person name="Bloem J."/>
            <person name="Labutti K."/>
            <person name="Salamov A."/>
            <person name="Andreopoulos B."/>
            <person name="Baker S."/>
            <person name="Barry K."/>
            <person name="Bills G."/>
            <person name="Bluhm B."/>
            <person name="Cannon C."/>
            <person name="Castanera R."/>
            <person name="Culley D."/>
            <person name="Daum C."/>
            <person name="Ezra D."/>
            <person name="Gonzalez J."/>
            <person name="Henrissat B."/>
            <person name="Kuo A."/>
            <person name="Liang C."/>
            <person name="Lipzen A."/>
            <person name="Lutzoni F."/>
            <person name="Magnuson J."/>
            <person name="Mondo S."/>
            <person name="Nolan M."/>
            <person name="Ohm R."/>
            <person name="Pangilinan J."/>
            <person name="Park H.-J."/>
            <person name="Ramirez L."/>
            <person name="Alfaro M."/>
            <person name="Sun H."/>
            <person name="Tritt A."/>
            <person name="Yoshinaga Y."/>
            <person name="Zwiers L.-H."/>
            <person name="Turgeon B."/>
            <person name="Goodwin S."/>
            <person name="Spatafora J."/>
            <person name="Crous P."/>
            <person name="Grigoriev I."/>
        </authorList>
    </citation>
    <scope>NUCLEOTIDE SEQUENCE</scope>
    <source>
        <strain evidence="2">CBS 122368</strain>
    </source>
</reference>
<dbReference type="RefSeq" id="XP_033683051.1">
    <property type="nucleotide sequence ID" value="XM_033835603.1"/>
</dbReference>
<proteinExistence type="predicted"/>
<gene>
    <name evidence="2" type="ORF">BU26DRAFT_605584</name>
</gene>
<feature type="transmembrane region" description="Helical" evidence="1">
    <location>
        <begin position="472"/>
        <end position="489"/>
    </location>
</feature>
<dbReference type="EMBL" id="ML987196">
    <property type="protein sequence ID" value="KAF2248047.1"/>
    <property type="molecule type" value="Genomic_DNA"/>
</dbReference>
<name>A0A6A6ICV9_9PLEO</name>
<evidence type="ECO:0000256" key="1">
    <source>
        <dbReference type="SAM" id="Phobius"/>
    </source>
</evidence>
<protein>
    <submittedName>
        <fullName evidence="2">Uncharacterized protein</fullName>
    </submittedName>
</protein>